<name>A0A6A6E2M6_9PEZI</name>
<evidence type="ECO:0000256" key="3">
    <source>
        <dbReference type="ARBA" id="ARBA00022670"/>
    </source>
</evidence>
<evidence type="ECO:0000256" key="6">
    <source>
        <dbReference type="ARBA" id="ARBA00023180"/>
    </source>
</evidence>
<dbReference type="EMBL" id="ML994639">
    <property type="protein sequence ID" value="KAF2184156.1"/>
    <property type="molecule type" value="Genomic_DNA"/>
</dbReference>
<dbReference type="GO" id="GO:0006508">
    <property type="term" value="P:proteolysis"/>
    <property type="evidence" value="ECO:0007669"/>
    <property type="project" value="UniProtKB-KW"/>
</dbReference>
<dbReference type="InterPro" id="IPR029058">
    <property type="entry name" value="AB_hydrolase_fold"/>
</dbReference>
<evidence type="ECO:0000313" key="9">
    <source>
        <dbReference type="Proteomes" id="UP000800200"/>
    </source>
</evidence>
<dbReference type="PRINTS" id="PR00724">
    <property type="entry name" value="CRBOXYPTASEC"/>
</dbReference>
<evidence type="ECO:0000313" key="8">
    <source>
        <dbReference type="EMBL" id="KAF2184156.1"/>
    </source>
</evidence>
<evidence type="ECO:0000256" key="7">
    <source>
        <dbReference type="RuleBase" id="RU361156"/>
    </source>
</evidence>
<dbReference type="PANTHER" id="PTHR11802">
    <property type="entry name" value="SERINE PROTEASE FAMILY S10 SERINE CARBOXYPEPTIDASE"/>
    <property type="match status" value="1"/>
</dbReference>
<dbReference type="Gene3D" id="3.40.50.1820">
    <property type="entry name" value="alpha/beta hydrolase"/>
    <property type="match status" value="1"/>
</dbReference>
<dbReference type="PROSITE" id="PS00131">
    <property type="entry name" value="CARBOXYPEPT_SER_SER"/>
    <property type="match status" value="1"/>
</dbReference>
<dbReference type="SUPFAM" id="SSF53474">
    <property type="entry name" value="alpha/beta-Hydrolases"/>
    <property type="match status" value="1"/>
</dbReference>
<dbReference type="FunFam" id="3.40.50.1820:FF:000118">
    <property type="entry name" value="Carboxypeptidase"/>
    <property type="match status" value="1"/>
</dbReference>
<keyword evidence="2 7" id="KW-0121">Carboxypeptidase</keyword>
<reference evidence="8" key="1">
    <citation type="journal article" date="2020" name="Stud. Mycol.">
        <title>101 Dothideomycetes genomes: a test case for predicting lifestyles and emergence of pathogens.</title>
        <authorList>
            <person name="Haridas S."/>
            <person name="Albert R."/>
            <person name="Binder M."/>
            <person name="Bloem J."/>
            <person name="Labutti K."/>
            <person name="Salamov A."/>
            <person name="Andreopoulos B."/>
            <person name="Baker S."/>
            <person name="Barry K."/>
            <person name="Bills G."/>
            <person name="Bluhm B."/>
            <person name="Cannon C."/>
            <person name="Castanera R."/>
            <person name="Culley D."/>
            <person name="Daum C."/>
            <person name="Ezra D."/>
            <person name="Gonzalez J."/>
            <person name="Henrissat B."/>
            <person name="Kuo A."/>
            <person name="Liang C."/>
            <person name="Lipzen A."/>
            <person name="Lutzoni F."/>
            <person name="Magnuson J."/>
            <person name="Mondo S."/>
            <person name="Nolan M."/>
            <person name="Ohm R."/>
            <person name="Pangilinan J."/>
            <person name="Park H.-J."/>
            <person name="Ramirez L."/>
            <person name="Alfaro M."/>
            <person name="Sun H."/>
            <person name="Tritt A."/>
            <person name="Yoshinaga Y."/>
            <person name="Zwiers L.-H."/>
            <person name="Turgeon B."/>
            <person name="Goodwin S."/>
            <person name="Spatafora J."/>
            <person name="Crous P."/>
            <person name="Grigoriev I."/>
        </authorList>
    </citation>
    <scope>NUCLEOTIDE SEQUENCE</scope>
    <source>
        <strain evidence="8">CBS 207.26</strain>
    </source>
</reference>
<dbReference type="Pfam" id="PF00450">
    <property type="entry name" value="Peptidase_S10"/>
    <property type="match status" value="1"/>
</dbReference>
<evidence type="ECO:0000256" key="5">
    <source>
        <dbReference type="ARBA" id="ARBA00022801"/>
    </source>
</evidence>
<keyword evidence="6" id="KW-0325">Glycoprotein</keyword>
<dbReference type="OrthoDB" id="443318at2759"/>
<feature type="chain" id="PRO_5025713376" description="Carboxypeptidase" evidence="7">
    <location>
        <begin position="20"/>
        <end position="558"/>
    </location>
</feature>
<dbReference type="EC" id="3.4.16.-" evidence="7"/>
<accession>A0A6A6E2M6</accession>
<comment type="similarity">
    <text evidence="1 7">Belongs to the peptidase S10 family.</text>
</comment>
<evidence type="ECO:0000256" key="1">
    <source>
        <dbReference type="ARBA" id="ARBA00009431"/>
    </source>
</evidence>
<keyword evidence="3 7" id="KW-0645">Protease</keyword>
<keyword evidence="4 7" id="KW-0732">Signal</keyword>
<dbReference type="Proteomes" id="UP000800200">
    <property type="component" value="Unassembled WGS sequence"/>
</dbReference>
<feature type="signal peptide" evidence="7">
    <location>
        <begin position="1"/>
        <end position="19"/>
    </location>
</feature>
<dbReference type="PANTHER" id="PTHR11802:SF479">
    <property type="entry name" value="CARBOXYPEPTIDASE"/>
    <property type="match status" value="1"/>
</dbReference>
<evidence type="ECO:0000256" key="2">
    <source>
        <dbReference type="ARBA" id="ARBA00022645"/>
    </source>
</evidence>
<dbReference type="AlphaFoldDB" id="A0A6A6E2M6"/>
<sequence>MRLSLTFLSAILCASTALAGSSPHKRNVFNKARTIEKRVPNQPFKHPELQKRASRWLTDKTKEFAVNGTGIPEVPFDVGESYAGLLPISDDPDETRKLFFWFFPSIHPDQPEDIVIWLNGGPGCSSLSGFLTENGPFTWESGTLAPVRNPYSWHNLTNMIWVEQPVGVGYTQGTPNITNEEELAIEFRGFYKQFVETFDVHKWKVYVTGESYAGFYVPYIADAFIQANDTDYFNLAGISINDPIIGDETNQQQVVMLPYVEYWNNLMYLNETFMQQMRERQAECNYTSYWDTYFKFPPPPGPFPVLPDPFYQENYTCDMFDNFYSALLEVNPCFNIYHITETCPHPFSQLGIINPGDYQPPGAQVYFNRTDVQEALHAVVGTNWMQCTDVNVFGNGNATSDAEDTSLGPAQNGVLQRVIEYTNNTIVGSGDLDMILTTNGTLLALQNLTWNGVQGLQEYPSKPLYAPYHPEYNLGALAGSGYQGKWGHERGLTFYTAQLAGHELPGYTPGVAYRMLEILLGRVKDFSSLEPFTTLQGNWTGNGTILRRGAIEYEALLS</sequence>
<dbReference type="InterPro" id="IPR018202">
    <property type="entry name" value="Ser_caboxypep_ser_AS"/>
</dbReference>
<keyword evidence="9" id="KW-1185">Reference proteome</keyword>
<dbReference type="GO" id="GO:0004185">
    <property type="term" value="F:serine-type carboxypeptidase activity"/>
    <property type="evidence" value="ECO:0007669"/>
    <property type="project" value="UniProtKB-UniRule"/>
</dbReference>
<evidence type="ECO:0000256" key="4">
    <source>
        <dbReference type="ARBA" id="ARBA00022729"/>
    </source>
</evidence>
<dbReference type="InterPro" id="IPR001563">
    <property type="entry name" value="Peptidase_S10"/>
</dbReference>
<keyword evidence="5 7" id="KW-0378">Hydrolase</keyword>
<organism evidence="8 9">
    <name type="scientific">Zopfia rhizophila CBS 207.26</name>
    <dbReference type="NCBI Taxonomy" id="1314779"/>
    <lineage>
        <taxon>Eukaryota</taxon>
        <taxon>Fungi</taxon>
        <taxon>Dikarya</taxon>
        <taxon>Ascomycota</taxon>
        <taxon>Pezizomycotina</taxon>
        <taxon>Dothideomycetes</taxon>
        <taxon>Dothideomycetes incertae sedis</taxon>
        <taxon>Zopfiaceae</taxon>
        <taxon>Zopfia</taxon>
    </lineage>
</organism>
<proteinExistence type="inferred from homology"/>
<gene>
    <name evidence="8" type="ORF">K469DRAFT_710067</name>
</gene>
<protein>
    <recommendedName>
        <fullName evidence="7">Carboxypeptidase</fullName>
        <ecNumber evidence="7">3.4.16.-</ecNumber>
    </recommendedName>
</protein>